<keyword evidence="3" id="KW-1185">Reference proteome</keyword>
<feature type="region of interest" description="Disordered" evidence="1">
    <location>
        <begin position="13"/>
        <end position="35"/>
    </location>
</feature>
<sequence>MYPDITNFLHSDNNLSPHLTSNSSDPTSNLQTLDPSIVNSNNPIKSTLFSSGAMSSFETLASLSDLDPKHQESAHAVVNQMDGNTGLIALTVYIAQCHQDIFQRLAPVTPSQPSASAPTSTITLTQPLGLFKVTVVLKVETTKLVLKYIGDPTLEAYTDTEGITAPDGRIGSLDNSLGKAQSTLKF</sequence>
<dbReference type="EMBL" id="MU167306">
    <property type="protein sequence ID" value="KAG0143934.1"/>
    <property type="molecule type" value="Genomic_DNA"/>
</dbReference>
<name>A0A9P6T9T4_9BASI</name>
<gene>
    <name evidence="2" type="ORF">CROQUDRAFT_134656</name>
</gene>
<dbReference type="AlphaFoldDB" id="A0A9P6T9T4"/>
<reference evidence="2" key="1">
    <citation type="submission" date="2013-11" db="EMBL/GenBank/DDBJ databases">
        <title>Genome sequence of the fusiform rust pathogen reveals effectors for host alternation and coevolution with pine.</title>
        <authorList>
            <consortium name="DOE Joint Genome Institute"/>
            <person name="Smith K."/>
            <person name="Pendleton A."/>
            <person name="Kubisiak T."/>
            <person name="Anderson C."/>
            <person name="Salamov A."/>
            <person name="Aerts A."/>
            <person name="Riley R."/>
            <person name="Clum A."/>
            <person name="Lindquist E."/>
            <person name="Ence D."/>
            <person name="Campbell M."/>
            <person name="Kronenberg Z."/>
            <person name="Feau N."/>
            <person name="Dhillon B."/>
            <person name="Hamelin R."/>
            <person name="Burleigh J."/>
            <person name="Smith J."/>
            <person name="Yandell M."/>
            <person name="Nelson C."/>
            <person name="Grigoriev I."/>
            <person name="Davis J."/>
        </authorList>
    </citation>
    <scope>NUCLEOTIDE SEQUENCE</scope>
    <source>
        <strain evidence="2">G11</strain>
    </source>
</reference>
<proteinExistence type="predicted"/>
<comment type="caution">
    <text evidence="2">The sequence shown here is derived from an EMBL/GenBank/DDBJ whole genome shotgun (WGS) entry which is preliminary data.</text>
</comment>
<evidence type="ECO:0000313" key="3">
    <source>
        <dbReference type="Proteomes" id="UP000886653"/>
    </source>
</evidence>
<protein>
    <submittedName>
        <fullName evidence="2">Uncharacterized protein</fullName>
    </submittedName>
</protein>
<dbReference type="OrthoDB" id="10662797at2759"/>
<dbReference type="Proteomes" id="UP000886653">
    <property type="component" value="Unassembled WGS sequence"/>
</dbReference>
<accession>A0A9P6T9T4</accession>
<evidence type="ECO:0000313" key="2">
    <source>
        <dbReference type="EMBL" id="KAG0143934.1"/>
    </source>
</evidence>
<organism evidence="2 3">
    <name type="scientific">Cronartium quercuum f. sp. fusiforme G11</name>
    <dbReference type="NCBI Taxonomy" id="708437"/>
    <lineage>
        <taxon>Eukaryota</taxon>
        <taxon>Fungi</taxon>
        <taxon>Dikarya</taxon>
        <taxon>Basidiomycota</taxon>
        <taxon>Pucciniomycotina</taxon>
        <taxon>Pucciniomycetes</taxon>
        <taxon>Pucciniales</taxon>
        <taxon>Coleosporiaceae</taxon>
        <taxon>Cronartium</taxon>
    </lineage>
</organism>
<evidence type="ECO:0000256" key="1">
    <source>
        <dbReference type="SAM" id="MobiDB-lite"/>
    </source>
</evidence>